<dbReference type="Proteomes" id="UP000827806">
    <property type="component" value="Segment"/>
</dbReference>
<gene>
    <name evidence="1" type="ORF">pEaSNUABM35_00250</name>
</gene>
<evidence type="ECO:0000313" key="2">
    <source>
        <dbReference type="Proteomes" id="UP000827806"/>
    </source>
</evidence>
<evidence type="ECO:0000313" key="1">
    <source>
        <dbReference type="EMBL" id="QZE60167.1"/>
    </source>
</evidence>
<protein>
    <submittedName>
        <fullName evidence="1">Uncharacterized protein</fullName>
    </submittedName>
</protein>
<reference evidence="1 2" key="1">
    <citation type="submission" date="2021-06" db="EMBL/GenBank/DDBJ databases">
        <title>Complete genome sequence of Erwinia phage pEa_SNUABM_35.</title>
        <authorList>
            <person name="Kim S.G."/>
            <person name="Park S.C."/>
        </authorList>
    </citation>
    <scope>NUCLEOTIDE SEQUENCE [LARGE SCALE GENOMIC DNA]</scope>
</reference>
<dbReference type="EMBL" id="MZ443788">
    <property type="protein sequence ID" value="QZE60167.1"/>
    <property type="molecule type" value="Genomic_DNA"/>
</dbReference>
<keyword evidence="2" id="KW-1185">Reference proteome</keyword>
<name>A0AAE7XR99_9CAUD</name>
<accession>A0AAE7XR99</accession>
<sequence>MKNQYLIIRMNAANFYDKQFLMRGFNAKRIEQVIGVIVIIGDEHTYSLKDSMYHLAKIHVEQLTSDTQQNLVKLRWSSVDSKRIEEGLTRIPTDLTDAIRAMRNTRLYYEVDTTIPQAFRDCHTEFDIPTGAQMRERINKRQREDETKIKLVDRSHVTKALNDCTVEEILKHLKERTGAEITIKL</sequence>
<organism evidence="1 2">
    <name type="scientific">Erwinia phage pEa_SNUABM_35</name>
    <dbReference type="NCBI Taxonomy" id="2869557"/>
    <lineage>
        <taxon>Viruses</taxon>
        <taxon>Duplodnaviria</taxon>
        <taxon>Heunggongvirae</taxon>
        <taxon>Uroviricota</taxon>
        <taxon>Caudoviricetes</taxon>
        <taxon>Alexandravirus</taxon>
        <taxon>Alexandravirus SNUABM35</taxon>
    </lineage>
</organism>
<proteinExistence type="predicted"/>